<gene>
    <name evidence="1" type="ORF">GCM10025751_07290</name>
</gene>
<dbReference type="EMBL" id="BAABKX010000001">
    <property type="protein sequence ID" value="GAA5043086.1"/>
    <property type="molecule type" value="Genomic_DNA"/>
</dbReference>
<evidence type="ECO:0000313" key="2">
    <source>
        <dbReference type="Proteomes" id="UP001501729"/>
    </source>
</evidence>
<proteinExistence type="predicted"/>
<sequence length="79" mass="8626">MRRATIRTQLDDAAVLAASLEPDNTPEIETSVEDGQIVTHIERETTGGLQSTVDDYVVNLSVAVQAVQIANDYNDTNHE</sequence>
<accession>A0AAV3UCI9</accession>
<comment type="caution">
    <text evidence="1">The sequence shown here is derived from an EMBL/GenBank/DDBJ whole genome shotgun (WGS) entry which is preliminary data.</text>
</comment>
<evidence type="ECO:0000313" key="1">
    <source>
        <dbReference type="EMBL" id="GAA5043086.1"/>
    </source>
</evidence>
<reference evidence="1 2" key="1">
    <citation type="journal article" date="2019" name="Int. J. Syst. Evol. Microbiol.">
        <title>The Global Catalogue of Microorganisms (GCM) 10K type strain sequencing project: providing services to taxonomists for standard genome sequencing and annotation.</title>
        <authorList>
            <consortium name="The Broad Institute Genomics Platform"/>
            <consortium name="The Broad Institute Genome Sequencing Center for Infectious Disease"/>
            <person name="Wu L."/>
            <person name="Ma J."/>
        </authorList>
    </citation>
    <scope>NUCLEOTIDE SEQUENCE [LARGE SCALE GENOMIC DNA]</scope>
    <source>
        <strain evidence="1 2">JCM 17504</strain>
    </source>
</reference>
<name>A0AAV3UCI9_9EURY</name>
<dbReference type="RefSeq" id="WP_227775521.1">
    <property type="nucleotide sequence ID" value="NZ_BAABKX010000001.1"/>
</dbReference>
<protein>
    <submittedName>
        <fullName evidence="1">KEOPS complex subunit Pcc1</fullName>
    </submittedName>
</protein>
<dbReference type="GeneID" id="68611276"/>
<dbReference type="NCBIfam" id="NF011470">
    <property type="entry name" value="PRK14887.1"/>
    <property type="match status" value="1"/>
</dbReference>
<dbReference type="Proteomes" id="UP001501729">
    <property type="component" value="Unassembled WGS sequence"/>
</dbReference>
<dbReference type="AlphaFoldDB" id="A0AAV3UCI9"/>
<organism evidence="1 2">
    <name type="scientific">Haladaptatus pallidirubidus</name>
    <dbReference type="NCBI Taxonomy" id="1008152"/>
    <lineage>
        <taxon>Archaea</taxon>
        <taxon>Methanobacteriati</taxon>
        <taxon>Methanobacteriota</taxon>
        <taxon>Stenosarchaea group</taxon>
        <taxon>Halobacteria</taxon>
        <taxon>Halobacteriales</taxon>
        <taxon>Haladaptataceae</taxon>
        <taxon>Haladaptatus</taxon>
    </lineage>
</organism>
<keyword evidence="2" id="KW-1185">Reference proteome</keyword>